<dbReference type="EMBL" id="FRBL01000014">
    <property type="protein sequence ID" value="SHM93900.1"/>
    <property type="molecule type" value="Genomic_DNA"/>
</dbReference>
<gene>
    <name evidence="2" type="ORF">SAMN05444266_11464</name>
</gene>
<keyword evidence="3" id="KW-1185">Reference proteome</keyword>
<feature type="chain" id="PRO_5012816747" evidence="1">
    <location>
        <begin position="26"/>
        <end position="265"/>
    </location>
</feature>
<dbReference type="RefSeq" id="WP_073087554.1">
    <property type="nucleotide sequence ID" value="NZ_FRBL01000014.1"/>
</dbReference>
<evidence type="ECO:0000313" key="2">
    <source>
        <dbReference type="EMBL" id="SHM93900.1"/>
    </source>
</evidence>
<dbReference type="STRING" id="1419482.SAMN05444266_11464"/>
<name>A0A1M7MS77_9BACT</name>
<protein>
    <submittedName>
        <fullName evidence="2">Uncharacterized protein</fullName>
    </submittedName>
</protein>
<organism evidence="2 3">
    <name type="scientific">Chitinophaga jiangningensis</name>
    <dbReference type="NCBI Taxonomy" id="1419482"/>
    <lineage>
        <taxon>Bacteria</taxon>
        <taxon>Pseudomonadati</taxon>
        <taxon>Bacteroidota</taxon>
        <taxon>Chitinophagia</taxon>
        <taxon>Chitinophagales</taxon>
        <taxon>Chitinophagaceae</taxon>
        <taxon>Chitinophaga</taxon>
    </lineage>
</organism>
<dbReference type="Proteomes" id="UP000184420">
    <property type="component" value="Unassembled WGS sequence"/>
</dbReference>
<proteinExistence type="predicted"/>
<sequence length="265" mass="29243">MKFNRSILAGTAVVAGLLFSVAVKAQDEDPNKWAPAGLKIDGKANEWPKPLTFYNNDAKLFYTIANDSNNLYVVINVPDQVSKMKIMRAGFTFSVNPTGKKKIVSSVTFPLLGEAAPEVVESQNQRNSVEWQRSILQNAKQISVEGLTGVPDGILPVKNDKQIESAASLDEQGNLVCEIAIPLQYLGLAINNDKPIAYRFKVNPLNRDDRKAKEKEVKDRIAAMQAAEKEGKTPPPMPAGLSGPGMENLFYPKDFWTRQIMATHK</sequence>
<reference evidence="2 3" key="1">
    <citation type="submission" date="2016-11" db="EMBL/GenBank/DDBJ databases">
        <authorList>
            <person name="Jaros S."/>
            <person name="Januszkiewicz K."/>
            <person name="Wedrychowicz H."/>
        </authorList>
    </citation>
    <scope>NUCLEOTIDE SEQUENCE [LARGE SCALE GENOMIC DNA]</scope>
    <source>
        <strain evidence="2 3">DSM 27406</strain>
    </source>
</reference>
<evidence type="ECO:0000256" key="1">
    <source>
        <dbReference type="SAM" id="SignalP"/>
    </source>
</evidence>
<dbReference type="OrthoDB" id="1523672at2"/>
<accession>A0A1M7MS77</accession>
<evidence type="ECO:0000313" key="3">
    <source>
        <dbReference type="Proteomes" id="UP000184420"/>
    </source>
</evidence>
<keyword evidence="1" id="KW-0732">Signal</keyword>
<feature type="signal peptide" evidence="1">
    <location>
        <begin position="1"/>
        <end position="25"/>
    </location>
</feature>
<dbReference type="AlphaFoldDB" id="A0A1M7MS77"/>